<dbReference type="Gene3D" id="2.60.120.1130">
    <property type="match status" value="1"/>
</dbReference>
<keyword evidence="5" id="KW-1185">Reference proteome</keyword>
<sequence length="640" mass="71855">MNRYITTCLLLISLFISPAYAQQDSLAAGKIPAALLNGANAVLRYTATDIDIITPTDIFVTYDYTITVLNEKGSHYAEIDQRYDKLISVRSIEGTLYDKNGLEISTLKKKMIKDFMGSTSAFFDDERSKKFQFTTTEYPYTCNYTIVRHYLTSFNLPSWIPQIGPDVSVEHATVTVTYPAQMAMQHKEYRTNNKPVLTTDGGRKHLTLNVNSIPAFKMPDELTPIEIFYAPAMVFLPQKVTVGEFSGEISTWNKFGAFVYDLNSERDDLDQTTVAYVHKLTDTCASAAAKVRVLYEYLQQNTRYVNISLGIGGWQVHNASFVAGNGYGDCKDLSNYMKAMLNVVGVPSYMALIYGGEHYARRLDDSFPFQVFNHAILCVPGVNDTTWLDCTSKTDVSSYLSDFTNNRKALLLTPTGGYVVKTPKYDHSLSKIARCARININEKDEFTGSLNTYHSGSYWAAARRVLDNGKESNDKYYSSKFAMSTYTVNNYNFTSGEDNGIPNIREHIDLSGSGFVSHGGNRLFISPRVFSFFVANPNNYEDNKEAFETAFDGDCDDTTIINLTGTYEAERLPAEINIELPSGNYHAKTTFEDGHIIKIIVHCTEISGVYPGTIYADYKKLSKAIKLNQAYDKIILKKKN</sequence>
<protein>
    <recommendedName>
        <fullName evidence="6">DUF3857 domain-containing protein</fullName>
    </recommendedName>
</protein>
<dbReference type="InterPro" id="IPR002931">
    <property type="entry name" value="Transglutaminase-like"/>
</dbReference>
<comment type="caution">
    <text evidence="4">The sequence shown here is derived from an EMBL/GenBank/DDBJ whole genome shotgun (WGS) entry which is preliminary data.</text>
</comment>
<dbReference type="Proteomes" id="UP000239872">
    <property type="component" value="Unassembled WGS sequence"/>
</dbReference>
<evidence type="ECO:0000259" key="2">
    <source>
        <dbReference type="Pfam" id="PF01841"/>
    </source>
</evidence>
<dbReference type="Gene3D" id="3.10.620.30">
    <property type="match status" value="1"/>
</dbReference>
<feature type="chain" id="PRO_5015553194" description="DUF3857 domain-containing protein" evidence="1">
    <location>
        <begin position="22"/>
        <end position="640"/>
    </location>
</feature>
<reference evidence="4 5" key="1">
    <citation type="submission" date="2018-01" db="EMBL/GenBank/DDBJ databases">
        <title>A novel member of the phylum Bacteroidetes isolated from glacier ice.</title>
        <authorList>
            <person name="Liu Q."/>
            <person name="Xin Y.-H."/>
        </authorList>
    </citation>
    <scope>NUCLEOTIDE SEQUENCE [LARGE SCALE GENOMIC DNA]</scope>
    <source>
        <strain evidence="4 5">RB1R16</strain>
    </source>
</reference>
<name>A0A2S7T0R0_9BACT</name>
<evidence type="ECO:0000313" key="4">
    <source>
        <dbReference type="EMBL" id="PQJ12471.1"/>
    </source>
</evidence>
<dbReference type="Pfam" id="PF12969">
    <property type="entry name" value="DUF3857"/>
    <property type="match status" value="1"/>
</dbReference>
<dbReference type="Pfam" id="PF01841">
    <property type="entry name" value="Transglut_core"/>
    <property type="match status" value="1"/>
</dbReference>
<dbReference type="Gene3D" id="2.60.40.3140">
    <property type="match status" value="1"/>
</dbReference>
<evidence type="ECO:0000259" key="3">
    <source>
        <dbReference type="Pfam" id="PF12969"/>
    </source>
</evidence>
<gene>
    <name evidence="4" type="ORF">CJD36_001610</name>
</gene>
<evidence type="ECO:0008006" key="6">
    <source>
        <dbReference type="Google" id="ProtNLM"/>
    </source>
</evidence>
<proteinExistence type="predicted"/>
<accession>A0A2S7T0R0</accession>
<dbReference type="EMBL" id="PPSL01000001">
    <property type="protein sequence ID" value="PQJ12471.1"/>
    <property type="molecule type" value="Genomic_DNA"/>
</dbReference>
<feature type="domain" description="Transglutaminase-like" evidence="2">
    <location>
        <begin position="276"/>
        <end position="356"/>
    </location>
</feature>
<dbReference type="OrthoDB" id="8595007at2"/>
<organism evidence="4 5">
    <name type="scientific">Flavipsychrobacter stenotrophus</name>
    <dbReference type="NCBI Taxonomy" id="2077091"/>
    <lineage>
        <taxon>Bacteria</taxon>
        <taxon>Pseudomonadati</taxon>
        <taxon>Bacteroidota</taxon>
        <taxon>Chitinophagia</taxon>
        <taxon>Chitinophagales</taxon>
        <taxon>Chitinophagaceae</taxon>
        <taxon>Flavipsychrobacter</taxon>
    </lineage>
</organism>
<dbReference type="InterPro" id="IPR024618">
    <property type="entry name" value="DUF3857"/>
</dbReference>
<dbReference type="InterPro" id="IPR038765">
    <property type="entry name" value="Papain-like_cys_pep_sf"/>
</dbReference>
<evidence type="ECO:0000256" key="1">
    <source>
        <dbReference type="SAM" id="SignalP"/>
    </source>
</evidence>
<feature type="domain" description="DUF3857" evidence="3">
    <location>
        <begin position="61"/>
        <end position="216"/>
    </location>
</feature>
<dbReference type="AlphaFoldDB" id="A0A2S7T0R0"/>
<evidence type="ECO:0000313" key="5">
    <source>
        <dbReference type="Proteomes" id="UP000239872"/>
    </source>
</evidence>
<keyword evidence="1" id="KW-0732">Signal</keyword>
<feature type="signal peptide" evidence="1">
    <location>
        <begin position="1"/>
        <end position="21"/>
    </location>
</feature>
<dbReference type="RefSeq" id="WP_105037355.1">
    <property type="nucleotide sequence ID" value="NZ_PPSL01000001.1"/>
</dbReference>
<dbReference type="SUPFAM" id="SSF54001">
    <property type="entry name" value="Cysteine proteinases"/>
    <property type="match status" value="1"/>
</dbReference>